<evidence type="ECO:0000313" key="1">
    <source>
        <dbReference type="EMBL" id="MQN08490.1"/>
    </source>
</evidence>
<reference evidence="1 2" key="1">
    <citation type="submission" date="2019-09" db="EMBL/GenBank/DDBJ databases">
        <title>Distinct polysaccharide growth profiles of human intestinal Prevotella copri isolates.</title>
        <authorList>
            <person name="Fehlner-Peach H."/>
            <person name="Magnabosco C."/>
            <person name="Raghavan V."/>
            <person name="Scher J.U."/>
            <person name="Tett A."/>
            <person name="Cox L.M."/>
            <person name="Gottsegen C."/>
            <person name="Watters A."/>
            <person name="Wiltshire- Gordon J.D."/>
            <person name="Segata N."/>
            <person name="Bonneau R."/>
            <person name="Littman D.R."/>
        </authorList>
    </citation>
    <scope>NUCLEOTIDE SEQUENCE [LARGE SCALE GENOMIC DNA]</scope>
    <source>
        <strain evidence="2">iK21513</strain>
    </source>
</reference>
<proteinExistence type="predicted"/>
<organism evidence="1 2">
    <name type="scientific">Segatella copri</name>
    <dbReference type="NCBI Taxonomy" id="165179"/>
    <lineage>
        <taxon>Bacteria</taxon>
        <taxon>Pseudomonadati</taxon>
        <taxon>Bacteroidota</taxon>
        <taxon>Bacteroidia</taxon>
        <taxon>Bacteroidales</taxon>
        <taxon>Prevotellaceae</taxon>
        <taxon>Segatella</taxon>
    </lineage>
</organism>
<name>A0A6A7VV68_9BACT</name>
<gene>
    <name evidence="1" type="ORF">F7D97_00750</name>
</gene>
<sequence length="149" mass="17335">MEWLVLRSLFNWFKSMATKVTIQVEKGKQEKNFSCFMVDELPDFALAGYGNTARQAIEDMYVAQKEIKELLEEEGKQMPELEFVFRFDIGSFFDYYSYLNMSGVAKKAGVNASLMRQYAMGKHEPSQKRKQQILDCLRQISQEMQTAVI</sequence>
<comment type="caution">
    <text evidence="1">The sequence shown here is derived from an EMBL/GenBank/DDBJ whole genome shotgun (WGS) entry which is preliminary data.</text>
</comment>
<dbReference type="AlphaFoldDB" id="A0A6A7VV68"/>
<protein>
    <submittedName>
        <fullName evidence="1">Pilus assembly protein HicB</fullName>
    </submittedName>
</protein>
<evidence type="ECO:0000313" key="2">
    <source>
        <dbReference type="Proteomes" id="UP000406735"/>
    </source>
</evidence>
<accession>A0A6A7VV68</accession>
<dbReference type="EMBL" id="VZCY01000008">
    <property type="protein sequence ID" value="MQN08490.1"/>
    <property type="molecule type" value="Genomic_DNA"/>
</dbReference>
<dbReference type="Proteomes" id="UP000406735">
    <property type="component" value="Unassembled WGS sequence"/>
</dbReference>